<proteinExistence type="predicted"/>
<dbReference type="Gene3D" id="3.40.630.10">
    <property type="entry name" value="Zn peptidases"/>
    <property type="match status" value="1"/>
</dbReference>
<dbReference type="SUPFAM" id="SSF53187">
    <property type="entry name" value="Zn-dependent exopeptidases"/>
    <property type="match status" value="1"/>
</dbReference>
<evidence type="ECO:0000313" key="1">
    <source>
        <dbReference type="EMBL" id="EUA89351.1"/>
    </source>
</evidence>
<reference evidence="1 2" key="1">
    <citation type="submission" date="2014-01" db="EMBL/GenBank/DDBJ databases">
        <authorList>
            <person name="Dobos K."/>
            <person name="Lenaerts A."/>
            <person name="Ordway D."/>
            <person name="DeGroote M.A."/>
            <person name="Parker T."/>
            <person name="Sizemore C."/>
            <person name="Tallon L.J."/>
            <person name="Sadzewicz L.K."/>
            <person name="Sengamalay N."/>
            <person name="Fraser C.M."/>
            <person name="Hine E."/>
            <person name="Shefchek K.A."/>
            <person name="Das S.P."/>
            <person name="Tettelin H."/>
        </authorList>
    </citation>
    <scope>NUCLEOTIDE SEQUENCE [LARGE SCALE GENOMIC DNA]</scope>
    <source>
        <strain evidence="1 2">Harvey</strain>
    </source>
</reference>
<sequence>MPALVLDTVEELVRRRAGDLVELSHAIHAEPELAFAEHRSCAKTQALVAERGFEITRAAAGWTPHFGPISAMDRWWWEFAPNITRCPKSGTPAGTTSLRHRRWGPRWPWPKSPTISV</sequence>
<dbReference type="Proteomes" id="UP000020681">
    <property type="component" value="Unassembled WGS sequence"/>
</dbReference>
<accession>A0ABP3AIF9</accession>
<name>A0ABP3AIF9_MYCUL</name>
<comment type="caution">
    <text evidence="1">The sequence shown here is derived from an EMBL/GenBank/DDBJ whole genome shotgun (WGS) entry which is preliminary data.</text>
</comment>
<dbReference type="EMBL" id="JAOL01000122">
    <property type="protein sequence ID" value="EUA89351.1"/>
    <property type="molecule type" value="Genomic_DNA"/>
</dbReference>
<organism evidence="1 2">
    <name type="scientific">Mycobacterium ulcerans str. Harvey</name>
    <dbReference type="NCBI Taxonomy" id="1299332"/>
    <lineage>
        <taxon>Bacteria</taxon>
        <taxon>Bacillati</taxon>
        <taxon>Actinomycetota</taxon>
        <taxon>Actinomycetes</taxon>
        <taxon>Mycobacteriales</taxon>
        <taxon>Mycobacteriaceae</taxon>
        <taxon>Mycobacterium</taxon>
        <taxon>Mycobacterium ulcerans group</taxon>
    </lineage>
</organism>
<evidence type="ECO:0000313" key="2">
    <source>
        <dbReference type="Proteomes" id="UP000020681"/>
    </source>
</evidence>
<gene>
    <name evidence="1" type="ORF">I551_4200</name>
</gene>
<protein>
    <submittedName>
        <fullName evidence="1">Amidohydrolase AmiB1 domain protein</fullName>
    </submittedName>
</protein>
<keyword evidence="2" id="KW-1185">Reference proteome</keyword>